<dbReference type="GO" id="GO:0008757">
    <property type="term" value="F:S-adenosylmethionine-dependent methyltransferase activity"/>
    <property type="evidence" value="ECO:0007669"/>
    <property type="project" value="InterPro"/>
</dbReference>
<proteinExistence type="predicted"/>
<keyword evidence="4" id="KW-1185">Reference proteome</keyword>
<keyword evidence="3" id="KW-0489">Methyltransferase</keyword>
<dbReference type="Proteomes" id="UP000306196">
    <property type="component" value="Unassembled WGS sequence"/>
</dbReference>
<dbReference type="PANTHER" id="PTHR43861:SF3">
    <property type="entry name" value="PUTATIVE (AFU_ORTHOLOGUE AFUA_2G14390)-RELATED"/>
    <property type="match status" value="1"/>
</dbReference>
<reference evidence="3 4" key="1">
    <citation type="submission" date="2019-05" db="EMBL/GenBank/DDBJ databases">
        <title>Verrucobacter flavum gen. nov., sp. nov. a new member of the family Verrucomicrobiaceae.</title>
        <authorList>
            <person name="Szuroczki S."/>
            <person name="Abbaszade G."/>
            <person name="Szabo A."/>
            <person name="Felfoldi T."/>
            <person name="Schumann P."/>
            <person name="Boka K."/>
            <person name="Keki Z."/>
            <person name="Toumi M."/>
            <person name="Toth E."/>
        </authorList>
    </citation>
    <scope>NUCLEOTIDE SEQUENCE [LARGE SCALE GENOMIC DNA]</scope>
    <source>
        <strain evidence="3 4">MG-N-17</strain>
    </source>
</reference>
<evidence type="ECO:0000259" key="2">
    <source>
        <dbReference type="Pfam" id="PF08241"/>
    </source>
</evidence>
<name>A0A5R8KBF4_9BACT</name>
<protein>
    <submittedName>
        <fullName evidence="3">Class I SAM-dependent methyltransferase</fullName>
    </submittedName>
</protein>
<dbReference type="Pfam" id="PF08241">
    <property type="entry name" value="Methyltransf_11"/>
    <property type="match status" value="1"/>
</dbReference>
<keyword evidence="1 3" id="KW-0808">Transferase</keyword>
<sequence length="293" mass="33391">MGSNLTKPASKKVSGSIMSDTRPIERIRVHYEVEKELASRLRHSTRAERPQLLGALYTELFARVPDHPRLTRTESPEASRRNVDNQMRLLRPFLESGDTFIEFAPGDCRLSFEAAKIAKRVIGIDISDQRAMSDRSPSNFELVVYDGETVPLPDGCADVIFSYQFLEHLHPDDVEPHFENVSRLLKPGGWYVFDTPHRLSGPHDVSRYFGKELNCFHFQEWTYGEMIKTLRRHQFGDTAIFRLGRPWKSGWVRSGVWLGEWLFDTVPSLQGGALAAKLFPAVTVASRRETLCG</sequence>
<dbReference type="InterPro" id="IPR013216">
    <property type="entry name" value="Methyltransf_11"/>
</dbReference>
<dbReference type="EMBL" id="VAUV01000014">
    <property type="protein sequence ID" value="TLD69255.1"/>
    <property type="molecule type" value="Genomic_DNA"/>
</dbReference>
<dbReference type="CDD" id="cd02440">
    <property type="entry name" value="AdoMet_MTases"/>
    <property type="match status" value="1"/>
</dbReference>
<dbReference type="PANTHER" id="PTHR43861">
    <property type="entry name" value="TRANS-ACONITATE 2-METHYLTRANSFERASE-RELATED"/>
    <property type="match status" value="1"/>
</dbReference>
<gene>
    <name evidence="3" type="ORF">FEM03_17940</name>
</gene>
<feature type="domain" description="Methyltransferase type 11" evidence="2">
    <location>
        <begin position="102"/>
        <end position="193"/>
    </location>
</feature>
<organism evidence="3 4">
    <name type="scientific">Phragmitibacter flavus</name>
    <dbReference type="NCBI Taxonomy" id="2576071"/>
    <lineage>
        <taxon>Bacteria</taxon>
        <taxon>Pseudomonadati</taxon>
        <taxon>Verrucomicrobiota</taxon>
        <taxon>Verrucomicrobiia</taxon>
        <taxon>Verrucomicrobiales</taxon>
        <taxon>Verrucomicrobiaceae</taxon>
        <taxon>Phragmitibacter</taxon>
    </lineage>
</organism>
<dbReference type="AlphaFoldDB" id="A0A5R8KBF4"/>
<accession>A0A5R8KBF4</accession>
<comment type="caution">
    <text evidence="3">The sequence shown here is derived from an EMBL/GenBank/DDBJ whole genome shotgun (WGS) entry which is preliminary data.</text>
</comment>
<evidence type="ECO:0000313" key="4">
    <source>
        <dbReference type="Proteomes" id="UP000306196"/>
    </source>
</evidence>
<dbReference type="InterPro" id="IPR029063">
    <property type="entry name" value="SAM-dependent_MTases_sf"/>
</dbReference>
<dbReference type="Gene3D" id="3.40.50.150">
    <property type="entry name" value="Vaccinia Virus protein VP39"/>
    <property type="match status" value="1"/>
</dbReference>
<dbReference type="GO" id="GO:0032259">
    <property type="term" value="P:methylation"/>
    <property type="evidence" value="ECO:0007669"/>
    <property type="project" value="UniProtKB-KW"/>
</dbReference>
<evidence type="ECO:0000313" key="3">
    <source>
        <dbReference type="EMBL" id="TLD69255.1"/>
    </source>
</evidence>
<dbReference type="SUPFAM" id="SSF53335">
    <property type="entry name" value="S-adenosyl-L-methionine-dependent methyltransferases"/>
    <property type="match status" value="1"/>
</dbReference>
<evidence type="ECO:0000256" key="1">
    <source>
        <dbReference type="ARBA" id="ARBA00022679"/>
    </source>
</evidence>
<dbReference type="OrthoDB" id="9071885at2"/>